<dbReference type="Gene3D" id="2.40.170.20">
    <property type="entry name" value="TonB-dependent receptor, beta-barrel domain"/>
    <property type="match status" value="1"/>
</dbReference>
<evidence type="ECO:0000256" key="5">
    <source>
        <dbReference type="ARBA" id="ARBA00023077"/>
    </source>
</evidence>
<evidence type="ECO:0000256" key="2">
    <source>
        <dbReference type="ARBA" id="ARBA00022448"/>
    </source>
</evidence>
<keyword evidence="7 8" id="KW-0998">Cell outer membrane</keyword>
<dbReference type="PANTHER" id="PTHR32552:SF82">
    <property type="entry name" value="FCUA PROTEIN"/>
    <property type="match status" value="1"/>
</dbReference>
<dbReference type="Pfam" id="PF00593">
    <property type="entry name" value="TonB_dep_Rec_b-barrel"/>
    <property type="match status" value="1"/>
</dbReference>
<protein>
    <recommendedName>
        <fullName evidence="14">TonB-dependent receptor</fullName>
    </recommendedName>
</protein>
<evidence type="ECO:0000256" key="6">
    <source>
        <dbReference type="ARBA" id="ARBA00023136"/>
    </source>
</evidence>
<keyword evidence="6 8" id="KW-0472">Membrane</keyword>
<dbReference type="Gene3D" id="2.170.130.10">
    <property type="entry name" value="TonB-dependent receptor, plug domain"/>
    <property type="match status" value="1"/>
</dbReference>
<comment type="subcellular location">
    <subcellularLocation>
        <location evidence="1 8">Cell outer membrane</location>
        <topology evidence="1 8">Multi-pass membrane protein</topology>
    </subcellularLocation>
</comment>
<dbReference type="GO" id="GO:0015344">
    <property type="term" value="F:siderophore uptake transmembrane transporter activity"/>
    <property type="evidence" value="ECO:0007669"/>
    <property type="project" value="TreeGrafter"/>
</dbReference>
<dbReference type="GO" id="GO:0009279">
    <property type="term" value="C:cell outer membrane"/>
    <property type="evidence" value="ECO:0007669"/>
    <property type="project" value="UniProtKB-SubCell"/>
</dbReference>
<dbReference type="STRING" id="626940.BHW43_02315"/>
<reference evidence="12 13" key="1">
    <citation type="journal article" date="2016" name="Nat. Biotechnol.">
        <title>Measurement of bacterial replication rates in microbial communities.</title>
        <authorList>
            <person name="Brown C.T."/>
            <person name="Olm M.R."/>
            <person name="Thomas B.C."/>
            <person name="Banfield J.F."/>
        </authorList>
    </citation>
    <scope>NUCLEOTIDE SEQUENCE [LARGE SCALE GENOMIC DNA]</scope>
    <source>
        <strain evidence="12">46_33</strain>
    </source>
</reference>
<feature type="domain" description="TonB-dependent receptor plug" evidence="11">
    <location>
        <begin position="16"/>
        <end position="111"/>
    </location>
</feature>
<organism evidence="12 13">
    <name type="scientific">Phascolarctobacterium succinatutens</name>
    <dbReference type="NCBI Taxonomy" id="626940"/>
    <lineage>
        <taxon>Bacteria</taxon>
        <taxon>Bacillati</taxon>
        <taxon>Bacillota</taxon>
        <taxon>Negativicutes</taxon>
        <taxon>Acidaminococcales</taxon>
        <taxon>Acidaminococcaceae</taxon>
        <taxon>Phascolarctobacterium</taxon>
    </lineage>
</organism>
<comment type="caution">
    <text evidence="12">The sequence shown here is derived from an EMBL/GenBank/DDBJ whole genome shotgun (WGS) entry which is preliminary data.</text>
</comment>
<evidence type="ECO:0000256" key="1">
    <source>
        <dbReference type="ARBA" id="ARBA00004571"/>
    </source>
</evidence>
<dbReference type="InterPro" id="IPR012910">
    <property type="entry name" value="Plug_dom"/>
</dbReference>
<dbReference type="Pfam" id="PF07715">
    <property type="entry name" value="Plug"/>
    <property type="match status" value="1"/>
</dbReference>
<dbReference type="InterPro" id="IPR039426">
    <property type="entry name" value="TonB-dep_rcpt-like"/>
</dbReference>
<evidence type="ECO:0000259" key="10">
    <source>
        <dbReference type="Pfam" id="PF00593"/>
    </source>
</evidence>
<dbReference type="PANTHER" id="PTHR32552">
    <property type="entry name" value="FERRICHROME IRON RECEPTOR-RELATED"/>
    <property type="match status" value="1"/>
</dbReference>
<dbReference type="InterPro" id="IPR000531">
    <property type="entry name" value="Beta-barrel_TonB"/>
</dbReference>
<keyword evidence="3 8" id="KW-1134">Transmembrane beta strand</keyword>
<evidence type="ECO:0000256" key="3">
    <source>
        <dbReference type="ARBA" id="ARBA00022452"/>
    </source>
</evidence>
<keyword evidence="4 8" id="KW-0812">Transmembrane</keyword>
<evidence type="ECO:0000313" key="12">
    <source>
        <dbReference type="EMBL" id="OLA39180.1"/>
    </source>
</evidence>
<dbReference type="EMBL" id="MNTG01000002">
    <property type="protein sequence ID" value="OLA39180.1"/>
    <property type="molecule type" value="Genomic_DNA"/>
</dbReference>
<dbReference type="PROSITE" id="PS52016">
    <property type="entry name" value="TONB_DEPENDENT_REC_3"/>
    <property type="match status" value="1"/>
</dbReference>
<dbReference type="Proteomes" id="UP000186777">
    <property type="component" value="Unassembled WGS sequence"/>
</dbReference>
<evidence type="ECO:0000256" key="4">
    <source>
        <dbReference type="ARBA" id="ARBA00022692"/>
    </source>
</evidence>
<keyword evidence="2 8" id="KW-0813">Transport</keyword>
<dbReference type="SUPFAM" id="SSF56935">
    <property type="entry name" value="Porins"/>
    <property type="match status" value="1"/>
</dbReference>
<evidence type="ECO:0008006" key="14">
    <source>
        <dbReference type="Google" id="ProtNLM"/>
    </source>
</evidence>
<gene>
    <name evidence="12" type="ORF">BHW43_02315</name>
</gene>
<evidence type="ECO:0000256" key="7">
    <source>
        <dbReference type="ARBA" id="ARBA00023237"/>
    </source>
</evidence>
<proteinExistence type="inferred from homology"/>
<evidence type="ECO:0000256" key="9">
    <source>
        <dbReference type="RuleBase" id="RU003357"/>
    </source>
</evidence>
<evidence type="ECO:0000256" key="8">
    <source>
        <dbReference type="PROSITE-ProRule" id="PRU01360"/>
    </source>
</evidence>
<comment type="similarity">
    <text evidence="8 9">Belongs to the TonB-dependent receptor family.</text>
</comment>
<dbReference type="CDD" id="cd01347">
    <property type="entry name" value="ligand_gated_channel"/>
    <property type="match status" value="1"/>
</dbReference>
<evidence type="ECO:0000313" key="13">
    <source>
        <dbReference type="Proteomes" id="UP000186777"/>
    </source>
</evidence>
<keyword evidence="5 9" id="KW-0798">TonB box</keyword>
<name>A0A1Q6RA45_9FIRM</name>
<dbReference type="AlphaFoldDB" id="A0A1Q6RA45"/>
<dbReference type="InterPro" id="IPR036942">
    <property type="entry name" value="Beta-barrel_TonB_sf"/>
</dbReference>
<dbReference type="InterPro" id="IPR037066">
    <property type="entry name" value="Plug_dom_sf"/>
</dbReference>
<sequence length="681" mass="74827">MVTKTGNVGIIGNKNVMDVPFSQTNVTADAMETFGGMNQPLDNILVNIPSVRQTGTMLHGDFSVRGKSINGSFFYLNGVPGMLWQFTVPTFMAESIQVTEGPNKAISGSFPTGEGTGVAAVVNVESKKALDKPVLRYKQVFSGESGLGEYLDIGKRFGKNKEWGVRVNTEVLNGNPGHYKASKEGSSIFANIDHQDADSKSNLLVGYQYYEVDDGMRWFGFDSGNVNNGLLTHVPSAPNSKNNYSFPGMTKAAECAVMVLNHEQAIGHGTKAFFNGGWTRSNLRKNITGLGSRLYILDDAGNYAGKYFTRRTPVHKYYVQTGIENKFKTGEVEHDVVLAADKSWYKSWTGVVGGYGQTNFKGLGGTLAGGVNPNESVNIPKFSSFHDTTRNFWGVSLMDTMKLGKAQMMLGVHKHESKAVHHPDPTQSGNVKTVKSSDVCPAFGFIYQPTDEVSIYASHSEFFDAGEKVSDSTAYNAGEILDPSKSKMDEIGVKYSNKNFLATLALFKNREASTLKIYDDKKPDWFWVTNDGENEYKGIELSINGAIADKWNAFGGLMYLDTERVRTNKGTYDGYRVSGIPRFNAVAGLQYKPNNDLSLLARAVYVGPTPIFPASNAIEWEVPSYTTFDAGINYKTQINKMPVKLSAMCYNLTGKDYWIAYGSGLHLSSPRTFMLSAQFDL</sequence>
<accession>A0A1Q6RA45</accession>
<evidence type="ECO:0000259" key="11">
    <source>
        <dbReference type="Pfam" id="PF07715"/>
    </source>
</evidence>
<feature type="domain" description="TonB-dependent receptor-like beta-barrel" evidence="10">
    <location>
        <begin position="213"/>
        <end position="652"/>
    </location>
</feature>
<dbReference type="RefSeq" id="WP_303679352.1">
    <property type="nucleotide sequence ID" value="NZ_MNTG01000002.1"/>
</dbReference>